<dbReference type="SMART" id="SM00387">
    <property type="entry name" value="HATPase_c"/>
    <property type="match status" value="1"/>
</dbReference>
<evidence type="ECO:0000259" key="6">
    <source>
        <dbReference type="PROSITE" id="PS50110"/>
    </source>
</evidence>
<dbReference type="EMBL" id="VAUV01000002">
    <property type="protein sequence ID" value="TLD72274.1"/>
    <property type="molecule type" value="Genomic_DNA"/>
</dbReference>
<feature type="domain" description="Histidine kinase" evidence="5">
    <location>
        <begin position="189"/>
        <end position="404"/>
    </location>
</feature>
<dbReference type="PRINTS" id="PR00344">
    <property type="entry name" value="BCTRLSENSOR"/>
</dbReference>
<dbReference type="Pfam" id="PF02518">
    <property type="entry name" value="HATPase_c"/>
    <property type="match status" value="1"/>
</dbReference>
<keyword evidence="3" id="KW-0597">Phosphoprotein</keyword>
<evidence type="ECO:0000256" key="2">
    <source>
        <dbReference type="ARBA" id="ARBA00012438"/>
    </source>
</evidence>
<comment type="caution">
    <text evidence="7">The sequence shown here is derived from an EMBL/GenBank/DDBJ whole genome shotgun (WGS) entry which is preliminary data.</text>
</comment>
<dbReference type="SMART" id="SM00448">
    <property type="entry name" value="REC"/>
    <property type="match status" value="1"/>
</dbReference>
<reference evidence="7 8" key="1">
    <citation type="submission" date="2019-05" db="EMBL/GenBank/DDBJ databases">
        <title>Verrucobacter flavum gen. nov., sp. nov. a new member of the family Verrucomicrobiaceae.</title>
        <authorList>
            <person name="Szuroczki S."/>
            <person name="Abbaszade G."/>
            <person name="Szabo A."/>
            <person name="Felfoldi T."/>
            <person name="Schumann P."/>
            <person name="Boka K."/>
            <person name="Keki Z."/>
            <person name="Toumi M."/>
            <person name="Toth E."/>
        </authorList>
    </citation>
    <scope>NUCLEOTIDE SEQUENCE [LARGE SCALE GENOMIC DNA]</scope>
    <source>
        <strain evidence="7 8">MG-N-17</strain>
    </source>
</reference>
<evidence type="ECO:0000313" key="7">
    <source>
        <dbReference type="EMBL" id="TLD72274.1"/>
    </source>
</evidence>
<evidence type="ECO:0000313" key="8">
    <source>
        <dbReference type="Proteomes" id="UP000306196"/>
    </source>
</evidence>
<dbReference type="Pfam" id="PF00072">
    <property type="entry name" value="Response_reg"/>
    <property type="match status" value="1"/>
</dbReference>
<dbReference type="RefSeq" id="WP_138084630.1">
    <property type="nucleotide sequence ID" value="NZ_VAUV01000002.1"/>
</dbReference>
<organism evidence="7 8">
    <name type="scientific">Phragmitibacter flavus</name>
    <dbReference type="NCBI Taxonomy" id="2576071"/>
    <lineage>
        <taxon>Bacteria</taxon>
        <taxon>Pseudomonadati</taxon>
        <taxon>Verrucomicrobiota</taxon>
        <taxon>Verrucomicrobiia</taxon>
        <taxon>Verrucomicrobiales</taxon>
        <taxon>Verrucomicrobiaceae</taxon>
        <taxon>Phragmitibacter</taxon>
    </lineage>
</organism>
<dbReference type="OrthoDB" id="9784397at2"/>
<feature type="modified residue" description="4-aspartylphosphate" evidence="3">
    <location>
        <position position="479"/>
    </location>
</feature>
<feature type="domain" description="Response regulatory" evidence="6">
    <location>
        <begin position="425"/>
        <end position="545"/>
    </location>
</feature>
<name>A0A5R8KIY5_9BACT</name>
<dbReference type="SUPFAM" id="SSF55874">
    <property type="entry name" value="ATPase domain of HSP90 chaperone/DNA topoisomerase II/histidine kinase"/>
    <property type="match status" value="1"/>
</dbReference>
<dbReference type="GO" id="GO:0000160">
    <property type="term" value="P:phosphorelay signal transduction system"/>
    <property type="evidence" value="ECO:0007669"/>
    <property type="project" value="InterPro"/>
</dbReference>
<dbReference type="PANTHER" id="PTHR43065">
    <property type="entry name" value="SENSOR HISTIDINE KINASE"/>
    <property type="match status" value="1"/>
</dbReference>
<evidence type="ECO:0000256" key="3">
    <source>
        <dbReference type="PROSITE-ProRule" id="PRU00169"/>
    </source>
</evidence>
<dbReference type="InterPro" id="IPR005467">
    <property type="entry name" value="His_kinase_dom"/>
</dbReference>
<dbReference type="PROSITE" id="PS50109">
    <property type="entry name" value="HIS_KIN"/>
    <property type="match status" value="1"/>
</dbReference>
<dbReference type="CDD" id="cd00156">
    <property type="entry name" value="REC"/>
    <property type="match status" value="1"/>
</dbReference>
<dbReference type="PANTHER" id="PTHR43065:SF42">
    <property type="entry name" value="TWO-COMPONENT SENSOR PPRA"/>
    <property type="match status" value="1"/>
</dbReference>
<gene>
    <name evidence="7" type="ORF">FEM03_02655</name>
</gene>
<feature type="region of interest" description="Disordered" evidence="4">
    <location>
        <begin position="1"/>
        <end position="23"/>
    </location>
</feature>
<dbReference type="InterPro" id="IPR003594">
    <property type="entry name" value="HATPase_dom"/>
</dbReference>
<protein>
    <recommendedName>
        <fullName evidence="2">histidine kinase</fullName>
        <ecNumber evidence="2">2.7.13.3</ecNumber>
    </recommendedName>
</protein>
<comment type="catalytic activity">
    <reaction evidence="1">
        <text>ATP + protein L-histidine = ADP + protein N-phospho-L-histidine.</text>
        <dbReference type="EC" id="2.7.13.3"/>
    </reaction>
</comment>
<evidence type="ECO:0000256" key="1">
    <source>
        <dbReference type="ARBA" id="ARBA00000085"/>
    </source>
</evidence>
<dbReference type="InterPro" id="IPR001789">
    <property type="entry name" value="Sig_transdc_resp-reg_receiver"/>
</dbReference>
<evidence type="ECO:0000259" key="5">
    <source>
        <dbReference type="PROSITE" id="PS50109"/>
    </source>
</evidence>
<dbReference type="Gene3D" id="3.40.50.2300">
    <property type="match status" value="1"/>
</dbReference>
<dbReference type="Proteomes" id="UP000306196">
    <property type="component" value="Unassembled WGS sequence"/>
</dbReference>
<dbReference type="AlphaFoldDB" id="A0A5R8KIY5"/>
<keyword evidence="8" id="KW-1185">Reference proteome</keyword>
<dbReference type="SUPFAM" id="SSF52172">
    <property type="entry name" value="CheY-like"/>
    <property type="match status" value="1"/>
</dbReference>
<dbReference type="InterPro" id="IPR011006">
    <property type="entry name" value="CheY-like_superfamily"/>
</dbReference>
<dbReference type="PROSITE" id="PS50110">
    <property type="entry name" value="RESPONSE_REGULATORY"/>
    <property type="match status" value="1"/>
</dbReference>
<dbReference type="Gene3D" id="3.30.565.10">
    <property type="entry name" value="Histidine kinase-like ATPase, C-terminal domain"/>
    <property type="match status" value="1"/>
</dbReference>
<dbReference type="InterPro" id="IPR004358">
    <property type="entry name" value="Sig_transdc_His_kin-like_C"/>
</dbReference>
<accession>A0A5R8KIY5</accession>
<sequence>MAAVSSLTCDPPRPRQASTPGQADPLKAAHLASFYLRTALDQSTEGVMILQPAHDEVVGPKVIFSNSRMAMLSGADPRSGMRGTLLKDLLPGDAEYADLLEALHQADRQGGAGQWVGDLRTCYGQRTQRCHWRIRAVQNDFGRLQNYTLTVTPAKPEPTATAALQSSSNNEAQDARRMRNDNLATMSQGVLHDLNNLLGIIMTNLSAVSQWGEGNEQAAHHVQEALDAAAQAREFTTQTLRMAKDVPATREPLELAQIVREATRIAQSGSGVKLHMHVPKDLWWTVADRSSLAQVVQNLVINGIQAMNNSGSMDVGARNVMVPQGHSLLQPGPYVEVLVRDRGCGMPPDLLTRVMHEPFTTKAQGNGIGLTTCRRVIEEHGGKMHISSMSGIGTEVHFWLPASNPLLAPVETIQEKNELIRGTGSVLVVDDEDRLRQVIVTVLKQCGYRVYEAPGGSEAVDLYRNLMRQGQEIDLVIMDLTLKGGLSGEESMRGIRSLNTSAKVIASSGGLVEETREHYLQLGFCDILPKPYLAPDVAALVHHHILQIHHAAPQSQSRAA</sequence>
<dbReference type="Gene3D" id="1.10.287.130">
    <property type="match status" value="1"/>
</dbReference>
<proteinExistence type="predicted"/>
<dbReference type="InterPro" id="IPR036890">
    <property type="entry name" value="HATPase_C_sf"/>
</dbReference>
<evidence type="ECO:0000256" key="4">
    <source>
        <dbReference type="SAM" id="MobiDB-lite"/>
    </source>
</evidence>
<dbReference type="GO" id="GO:0004673">
    <property type="term" value="F:protein histidine kinase activity"/>
    <property type="evidence" value="ECO:0007669"/>
    <property type="project" value="UniProtKB-EC"/>
</dbReference>
<dbReference type="EC" id="2.7.13.3" evidence="2"/>